<accession>A0A843WQZ7</accession>
<proteinExistence type="predicted"/>
<dbReference type="AlphaFoldDB" id="A0A843WQZ7"/>
<dbReference type="EMBL" id="NMUH01004577">
    <property type="protein sequence ID" value="MQM10106.1"/>
    <property type="molecule type" value="Genomic_DNA"/>
</dbReference>
<dbReference type="Proteomes" id="UP000652761">
    <property type="component" value="Unassembled WGS sequence"/>
</dbReference>
<reference evidence="1" key="1">
    <citation type="submission" date="2017-07" db="EMBL/GenBank/DDBJ databases">
        <title>Taro Niue Genome Assembly and Annotation.</title>
        <authorList>
            <person name="Atibalentja N."/>
            <person name="Keating K."/>
            <person name="Fields C.J."/>
        </authorList>
    </citation>
    <scope>NUCLEOTIDE SEQUENCE</scope>
    <source>
        <strain evidence="1">Niue_2</strain>
        <tissue evidence="1">Leaf</tissue>
    </source>
</reference>
<protein>
    <submittedName>
        <fullName evidence="1">Uncharacterized protein</fullName>
    </submittedName>
</protein>
<evidence type="ECO:0000313" key="2">
    <source>
        <dbReference type="Proteomes" id="UP000652761"/>
    </source>
</evidence>
<sequence>MNRNPPGRNSFRNQSKKRKSAFQHLFLAIKHNVTPYLPPLRHHHRFHLVGITDGDATLPISAIPYREMGTVTTISTCVAPAPQNGYQQKGPTCDDSSAIQDAAAVVPIAKGESRQAVGEAPPLG</sequence>
<organism evidence="1 2">
    <name type="scientific">Colocasia esculenta</name>
    <name type="common">Wild taro</name>
    <name type="synonym">Arum esculentum</name>
    <dbReference type="NCBI Taxonomy" id="4460"/>
    <lineage>
        <taxon>Eukaryota</taxon>
        <taxon>Viridiplantae</taxon>
        <taxon>Streptophyta</taxon>
        <taxon>Embryophyta</taxon>
        <taxon>Tracheophyta</taxon>
        <taxon>Spermatophyta</taxon>
        <taxon>Magnoliopsida</taxon>
        <taxon>Liliopsida</taxon>
        <taxon>Araceae</taxon>
        <taxon>Aroideae</taxon>
        <taxon>Colocasieae</taxon>
        <taxon>Colocasia</taxon>
    </lineage>
</organism>
<gene>
    <name evidence="1" type="ORF">Taro_042998</name>
</gene>
<keyword evidence="2" id="KW-1185">Reference proteome</keyword>
<name>A0A843WQZ7_COLES</name>
<comment type="caution">
    <text evidence="1">The sequence shown here is derived from an EMBL/GenBank/DDBJ whole genome shotgun (WGS) entry which is preliminary data.</text>
</comment>
<evidence type="ECO:0000313" key="1">
    <source>
        <dbReference type="EMBL" id="MQM10106.1"/>
    </source>
</evidence>